<dbReference type="InterPro" id="IPR032675">
    <property type="entry name" value="LRR_dom_sf"/>
</dbReference>
<dbReference type="AlphaFoldDB" id="A0A814RWF0"/>
<evidence type="ECO:0000256" key="1">
    <source>
        <dbReference type="SAM" id="Phobius"/>
    </source>
</evidence>
<evidence type="ECO:0000313" key="4">
    <source>
        <dbReference type="Proteomes" id="UP000663828"/>
    </source>
</evidence>
<accession>A0A814RWF0</accession>
<comment type="caution">
    <text evidence="3">The sequence shown here is derived from an EMBL/GenBank/DDBJ whole genome shotgun (WGS) entry which is preliminary data.</text>
</comment>
<protein>
    <submittedName>
        <fullName evidence="3">Uncharacterized protein</fullName>
    </submittedName>
</protein>
<dbReference type="SUPFAM" id="SSF52058">
    <property type="entry name" value="L domain-like"/>
    <property type="match status" value="1"/>
</dbReference>
<name>A0A814RWF0_ADIRI</name>
<dbReference type="Proteomes" id="UP000663828">
    <property type="component" value="Unassembled WGS sequence"/>
</dbReference>
<dbReference type="EMBL" id="CAJNOJ010000113">
    <property type="protein sequence ID" value="CAF1139489.1"/>
    <property type="molecule type" value="Genomic_DNA"/>
</dbReference>
<feature type="transmembrane region" description="Helical" evidence="1">
    <location>
        <begin position="405"/>
        <end position="425"/>
    </location>
</feature>
<keyword evidence="1" id="KW-0812">Transmembrane</keyword>
<gene>
    <name evidence="3" type="ORF">EDS130_LOCUS22007</name>
    <name evidence="2" type="ORF">XAT740_LOCUS915</name>
</gene>
<evidence type="ECO:0000313" key="2">
    <source>
        <dbReference type="EMBL" id="CAF0760621.1"/>
    </source>
</evidence>
<dbReference type="Proteomes" id="UP000663852">
    <property type="component" value="Unassembled WGS sequence"/>
</dbReference>
<keyword evidence="4" id="KW-1185">Reference proteome</keyword>
<reference evidence="3" key="1">
    <citation type="submission" date="2021-02" db="EMBL/GenBank/DDBJ databases">
        <authorList>
            <person name="Nowell W R."/>
        </authorList>
    </citation>
    <scope>NUCLEOTIDE SEQUENCE</scope>
</reference>
<proteinExistence type="predicted"/>
<dbReference type="InterPro" id="IPR026906">
    <property type="entry name" value="LRR_5"/>
</dbReference>
<organism evidence="3 5">
    <name type="scientific">Adineta ricciae</name>
    <name type="common">Rotifer</name>
    <dbReference type="NCBI Taxonomy" id="249248"/>
    <lineage>
        <taxon>Eukaryota</taxon>
        <taxon>Metazoa</taxon>
        <taxon>Spiralia</taxon>
        <taxon>Gnathifera</taxon>
        <taxon>Rotifera</taxon>
        <taxon>Eurotatoria</taxon>
        <taxon>Bdelloidea</taxon>
        <taxon>Adinetida</taxon>
        <taxon>Adinetidae</taxon>
        <taxon>Adineta</taxon>
    </lineage>
</organism>
<dbReference type="Pfam" id="PF13306">
    <property type="entry name" value="LRR_5"/>
    <property type="match status" value="1"/>
</dbReference>
<keyword evidence="1" id="KW-1133">Transmembrane helix</keyword>
<sequence length="479" mass="56544">MNETKLTTFDQLKYIYYRFRTLTFANYPFIPSKAFRFVHFESQSVKQTHRENNRNVIAFVNIEQTHSGIFEELSLLDSAEQLIVSFMNSPSLTYANGALSKLSCYELKLSNTNPKIPIEFFSNTVSIYHLIIDNPSFIGFLSSSSQTFTFQISKMSIKDVSVRSLQGKHFPIVFSSTRELTLENYHANGGFRTFNSRELAQRFPQLQTLTIFSRSIQHITKRLFEYFTQLEYLRLTGITTIENEAFYNLHHLKELYLGKHILRLDPYAFLHMNTKFLYLNESLDFQLNDDRHFCVFAQFSPLTSVKTFVQFPQHLDTCSCTIRYLYRHLDKSWMSFTPDCYSNSSLYILSQEERLCYFEQRLLQCHVLPDEGITIFGKHYNVSYFYQRQTSKQRRHLTIFYEHRLQILIGVLAFVISLILIICTIRQCKQRKTSAYRHLNRLLNRRQLTGNDQITMDIIYHHTNDRPDILLPPPTTTKV</sequence>
<keyword evidence="1" id="KW-0472">Membrane</keyword>
<evidence type="ECO:0000313" key="3">
    <source>
        <dbReference type="EMBL" id="CAF1139489.1"/>
    </source>
</evidence>
<dbReference type="Gene3D" id="3.80.10.10">
    <property type="entry name" value="Ribonuclease Inhibitor"/>
    <property type="match status" value="1"/>
</dbReference>
<dbReference type="EMBL" id="CAJNOR010000026">
    <property type="protein sequence ID" value="CAF0760621.1"/>
    <property type="molecule type" value="Genomic_DNA"/>
</dbReference>
<dbReference type="OrthoDB" id="6343311at2759"/>
<evidence type="ECO:0000313" key="5">
    <source>
        <dbReference type="Proteomes" id="UP000663852"/>
    </source>
</evidence>